<gene>
    <name evidence="2" type="ORF">TTAC_LOCUS2881</name>
</gene>
<evidence type="ECO:0000313" key="4">
    <source>
        <dbReference type="WBParaSite" id="TTAC_0000289601-mRNA-1"/>
    </source>
</evidence>
<reference evidence="2 3" key="2">
    <citation type="submission" date="2018-11" db="EMBL/GenBank/DDBJ databases">
        <authorList>
            <consortium name="Pathogen Informatics"/>
        </authorList>
    </citation>
    <scope>NUCLEOTIDE SEQUENCE [LARGE SCALE GENOMIC DNA]</scope>
</reference>
<organism evidence="4">
    <name type="scientific">Hydatigena taeniaeformis</name>
    <name type="common">Feline tapeworm</name>
    <name type="synonym">Taenia taeniaeformis</name>
    <dbReference type="NCBI Taxonomy" id="6205"/>
    <lineage>
        <taxon>Eukaryota</taxon>
        <taxon>Metazoa</taxon>
        <taxon>Spiralia</taxon>
        <taxon>Lophotrochozoa</taxon>
        <taxon>Platyhelminthes</taxon>
        <taxon>Cestoda</taxon>
        <taxon>Eucestoda</taxon>
        <taxon>Cyclophyllidea</taxon>
        <taxon>Taeniidae</taxon>
        <taxon>Hydatigera</taxon>
    </lineage>
</organism>
<sequence>MLNDLSTLCRARLTAWRAEKRTAIAESETLKRQEELARLETELDAEKTMNASLREDMENIAAELQNI</sequence>
<dbReference type="SUPFAM" id="SSF57997">
    <property type="entry name" value="Tropomyosin"/>
    <property type="match status" value="1"/>
</dbReference>
<proteinExistence type="predicted"/>
<dbReference type="WBParaSite" id="TTAC_0000289601-mRNA-1">
    <property type="protein sequence ID" value="TTAC_0000289601-mRNA-1"/>
    <property type="gene ID" value="TTAC_0000289601"/>
</dbReference>
<evidence type="ECO:0000313" key="2">
    <source>
        <dbReference type="EMBL" id="VDM21419.1"/>
    </source>
</evidence>
<dbReference type="AlphaFoldDB" id="A0A0R3WQ56"/>
<protein>
    <submittedName>
        <fullName evidence="4">Myosin_tail_1 domain-containing protein</fullName>
    </submittedName>
</protein>
<dbReference type="Gene3D" id="1.20.5.170">
    <property type="match status" value="1"/>
</dbReference>
<reference evidence="4" key="1">
    <citation type="submission" date="2017-02" db="UniProtKB">
        <authorList>
            <consortium name="WormBaseParasite"/>
        </authorList>
    </citation>
    <scope>IDENTIFICATION</scope>
</reference>
<keyword evidence="1" id="KW-0175">Coiled coil</keyword>
<dbReference type="EMBL" id="UYWX01001629">
    <property type="protein sequence ID" value="VDM21419.1"/>
    <property type="molecule type" value="Genomic_DNA"/>
</dbReference>
<dbReference type="Proteomes" id="UP000274429">
    <property type="component" value="Unassembled WGS sequence"/>
</dbReference>
<accession>A0A0R3WQ56</accession>
<keyword evidence="3" id="KW-1185">Reference proteome</keyword>
<feature type="coiled-coil region" evidence="1">
    <location>
        <begin position="36"/>
        <end position="63"/>
    </location>
</feature>
<evidence type="ECO:0000256" key="1">
    <source>
        <dbReference type="SAM" id="Coils"/>
    </source>
</evidence>
<evidence type="ECO:0000313" key="3">
    <source>
        <dbReference type="Proteomes" id="UP000274429"/>
    </source>
</evidence>
<name>A0A0R3WQ56_HYDTA</name>